<accession>A0ABX9FWV1</accession>
<name>A0ABX9FWV1_9BURK</name>
<feature type="compositionally biased region" description="Basic and acidic residues" evidence="1">
    <location>
        <begin position="286"/>
        <end position="323"/>
    </location>
</feature>
<evidence type="ECO:0008006" key="4">
    <source>
        <dbReference type="Google" id="ProtNLM"/>
    </source>
</evidence>
<evidence type="ECO:0000313" key="3">
    <source>
        <dbReference type="Proteomes" id="UP000252124"/>
    </source>
</evidence>
<evidence type="ECO:0000256" key="1">
    <source>
        <dbReference type="SAM" id="MobiDB-lite"/>
    </source>
</evidence>
<dbReference type="RefSeq" id="WP_088591416.1">
    <property type="nucleotide sequence ID" value="NZ_CADIJU010000030.1"/>
</dbReference>
<feature type="region of interest" description="Disordered" evidence="1">
    <location>
        <begin position="199"/>
        <end position="235"/>
    </location>
</feature>
<evidence type="ECO:0000313" key="2">
    <source>
        <dbReference type="EMBL" id="RBP11301.1"/>
    </source>
</evidence>
<reference evidence="2 3" key="1">
    <citation type="submission" date="2018-06" db="EMBL/GenBank/DDBJ databases">
        <title>Genomic Encyclopedia of Type Strains, Phase III (KMG-III): the genomes of soil and plant-associated and newly described type strains.</title>
        <authorList>
            <person name="Whitman W."/>
        </authorList>
    </citation>
    <scope>NUCLEOTIDE SEQUENCE [LARGE SCALE GENOMIC DNA]</scope>
    <source>
        <strain evidence="2 3">CECT 7342</strain>
    </source>
</reference>
<dbReference type="EMBL" id="QNRM01000023">
    <property type="protein sequence ID" value="RBP11301.1"/>
    <property type="molecule type" value="Genomic_DNA"/>
</dbReference>
<proteinExistence type="predicted"/>
<protein>
    <recommendedName>
        <fullName evidence="4">TolA protein</fullName>
    </recommendedName>
</protein>
<feature type="region of interest" description="Disordered" evidence="1">
    <location>
        <begin position="286"/>
        <end position="328"/>
    </location>
</feature>
<organism evidence="2 3">
    <name type="scientific">Achromobacter marplatensis</name>
    <dbReference type="NCBI Taxonomy" id="470868"/>
    <lineage>
        <taxon>Bacteria</taxon>
        <taxon>Pseudomonadati</taxon>
        <taxon>Pseudomonadota</taxon>
        <taxon>Betaproteobacteria</taxon>
        <taxon>Burkholderiales</taxon>
        <taxon>Alcaligenaceae</taxon>
        <taxon>Achromobacter</taxon>
    </lineage>
</organism>
<gene>
    <name evidence="2" type="ORF">DFP87_12362</name>
</gene>
<comment type="caution">
    <text evidence="2">The sequence shown here is derived from an EMBL/GenBank/DDBJ whole genome shotgun (WGS) entry which is preliminary data.</text>
</comment>
<keyword evidence="3" id="KW-1185">Reference proteome</keyword>
<dbReference type="Proteomes" id="UP000252124">
    <property type="component" value="Unassembled WGS sequence"/>
</dbReference>
<dbReference type="GeneID" id="99734215"/>
<sequence length="366" mass="40719">MTEATEIAELPPKESALAVYCKPSGLEPWLEKIRAEVTGHVPDLKTKKGREAIASLAFKVRKVKTALDGMGKQLVDDLKDVPKRIDAERKRMRDALDALADDVRRPLTDWEQAEDARIAKHKAGVEWFRLRAEENRDLDSGELKATIAEVQAVKIGDPWEEFEPEALRAKADALESLQAALTAREKHEAEQAELARFRAAEAEREQKEREERIAREAAEQAQREADARAQAEREAVIRREQEAKAAADRRELELKLQAEQAEKAAAQAKADKIAAEQRAEQERIAAMEREKQAAEAARQAEIKRQADAKAAEEAEAARRERDKAHKGKVNRAALAAFVAGGLPEECAKLAVTLIAKGEIPAIKISY</sequence>